<evidence type="ECO:0000256" key="1">
    <source>
        <dbReference type="SAM" id="MobiDB-lite"/>
    </source>
</evidence>
<evidence type="ECO:0000313" key="2">
    <source>
        <dbReference type="EMBL" id="MBW0510022.1"/>
    </source>
</evidence>
<evidence type="ECO:0008006" key="4">
    <source>
        <dbReference type="Google" id="ProtNLM"/>
    </source>
</evidence>
<dbReference type="OrthoDB" id="2507659at2759"/>
<feature type="region of interest" description="Disordered" evidence="1">
    <location>
        <begin position="384"/>
        <end position="412"/>
    </location>
</feature>
<dbReference type="EMBL" id="AVOT02021288">
    <property type="protein sequence ID" value="MBW0510022.1"/>
    <property type="molecule type" value="Genomic_DNA"/>
</dbReference>
<organism evidence="2 3">
    <name type="scientific">Austropuccinia psidii MF-1</name>
    <dbReference type="NCBI Taxonomy" id="1389203"/>
    <lineage>
        <taxon>Eukaryota</taxon>
        <taxon>Fungi</taxon>
        <taxon>Dikarya</taxon>
        <taxon>Basidiomycota</taxon>
        <taxon>Pucciniomycotina</taxon>
        <taxon>Pucciniomycetes</taxon>
        <taxon>Pucciniales</taxon>
        <taxon>Sphaerophragmiaceae</taxon>
        <taxon>Austropuccinia</taxon>
    </lineage>
</organism>
<gene>
    <name evidence="2" type="ORF">O181_049737</name>
</gene>
<comment type="caution">
    <text evidence="2">The sequence shown here is derived from an EMBL/GenBank/DDBJ whole genome shotgun (WGS) entry which is preliminary data.</text>
</comment>
<dbReference type="InterPro" id="IPR004242">
    <property type="entry name" value="Transposase_21"/>
</dbReference>
<dbReference type="Pfam" id="PF02992">
    <property type="entry name" value="Transposase_21"/>
    <property type="match status" value="1"/>
</dbReference>
<evidence type="ECO:0000313" key="3">
    <source>
        <dbReference type="Proteomes" id="UP000765509"/>
    </source>
</evidence>
<feature type="compositionally biased region" description="Acidic residues" evidence="1">
    <location>
        <begin position="392"/>
        <end position="401"/>
    </location>
</feature>
<dbReference type="Proteomes" id="UP000765509">
    <property type="component" value="Unassembled WGS sequence"/>
</dbReference>
<protein>
    <recommendedName>
        <fullName evidence="4">Transposase domain-containing protein</fullName>
    </recommendedName>
</protein>
<name>A0A9Q3DXK5_9BASI</name>
<dbReference type="AlphaFoldDB" id="A0A9Q3DXK5"/>
<reference evidence="2" key="1">
    <citation type="submission" date="2021-03" db="EMBL/GenBank/DDBJ databases">
        <title>Draft genome sequence of rust myrtle Austropuccinia psidii MF-1, a brazilian biotype.</title>
        <authorList>
            <person name="Quecine M.C."/>
            <person name="Pachon D.M.R."/>
            <person name="Bonatelli M.L."/>
            <person name="Correr F.H."/>
            <person name="Franceschini L.M."/>
            <person name="Leite T.F."/>
            <person name="Margarido G.R.A."/>
            <person name="Almeida C.A."/>
            <person name="Ferrarezi J.A."/>
            <person name="Labate C.A."/>
        </authorList>
    </citation>
    <scope>NUCLEOTIDE SEQUENCE</scope>
    <source>
        <strain evidence="2">MF-1</strain>
    </source>
</reference>
<sequence>MLRSSYTLEILNEILNISKKSEMQGYMKSQIPHDIRTVMKTLNINPKILKTVFCPNCYSSYSVDKVPMVCTFHPLHKNQKCGRNLLSSTYKLCPNVNIFANSSLIDWLEEFLKRQGIEDLLDTHLEENSPPSIMRSIWDSPRWKEYKDTNGFQFTSNSGNLVFSLSVDWFNPHEKTTRRSISLGVITMLCMNLPIQFRNLQENIYVAGIIPGPNEPKLELLNEILKPLVEDLLRLWDGHFFHQTYREPFKGRLIKALVGVIVCDLPAARKLLGMAGHSSKNHFCSLCYASRETCNLASLQAIPHRSGSLLRRKAYQWKNAKTVKEKERIFSKYGVRYTILLELPYVDLTKIIVIEPMHNICLGLLKHHGLNLLGLNKVKKNTNRTSIRSTEETQESNEEITENSFENDSSGVELEADNPLNPIESVEFSLSSLNTLHMTTSNSIPDRSKHWQEFKSIPLRLPQKTTRAARDPVDEVKSTIFSNNANVKLLQEIIPEVSLPSWVGRIPENIGTRSVGSLKANE</sequence>
<proteinExistence type="predicted"/>
<dbReference type="PANTHER" id="PTHR46579:SF2">
    <property type="entry name" value="C2H2-TYPE DOMAIN-CONTAINING PROTEIN"/>
    <property type="match status" value="1"/>
</dbReference>
<keyword evidence="3" id="KW-1185">Reference proteome</keyword>
<accession>A0A9Q3DXK5</accession>
<dbReference type="PANTHER" id="PTHR46579">
    <property type="entry name" value="F5/8 TYPE C DOMAIN-CONTAINING PROTEIN-RELATED"/>
    <property type="match status" value="1"/>
</dbReference>